<evidence type="ECO:0000313" key="6">
    <source>
        <dbReference type="Proteomes" id="UP000176511"/>
    </source>
</evidence>
<evidence type="ECO:0000313" key="5">
    <source>
        <dbReference type="EMBL" id="OGG62732.1"/>
    </source>
</evidence>
<keyword evidence="2" id="KW-0547">Nucleotide-binding</keyword>
<dbReference type="GO" id="GO:0016887">
    <property type="term" value="F:ATP hydrolysis activity"/>
    <property type="evidence" value="ECO:0007669"/>
    <property type="project" value="TreeGrafter"/>
</dbReference>
<gene>
    <name evidence="5" type="ORF">A3C87_01350</name>
</gene>
<comment type="caution">
    <text evidence="5">The sequence shown here is derived from an EMBL/GenBank/DDBJ whole genome shotgun (WGS) entry which is preliminary data.</text>
</comment>
<dbReference type="InterPro" id="IPR007831">
    <property type="entry name" value="T2SS_GspE_N"/>
</dbReference>
<dbReference type="SUPFAM" id="SSF160246">
    <property type="entry name" value="EspE N-terminal domain-like"/>
    <property type="match status" value="1"/>
</dbReference>
<dbReference type="AlphaFoldDB" id="A0A1F6DNY3"/>
<dbReference type="GO" id="GO:0005886">
    <property type="term" value="C:plasma membrane"/>
    <property type="evidence" value="ECO:0007669"/>
    <property type="project" value="TreeGrafter"/>
</dbReference>
<dbReference type="SUPFAM" id="SSF52540">
    <property type="entry name" value="P-loop containing nucleoside triphosphate hydrolases"/>
    <property type="match status" value="1"/>
</dbReference>
<dbReference type="SMART" id="SM00382">
    <property type="entry name" value="AAA"/>
    <property type="match status" value="1"/>
</dbReference>
<name>A0A1F6DNY3_9BACT</name>
<dbReference type="GO" id="GO:0005524">
    <property type="term" value="F:ATP binding"/>
    <property type="evidence" value="ECO:0007669"/>
    <property type="project" value="UniProtKB-KW"/>
</dbReference>
<dbReference type="CDD" id="cd01129">
    <property type="entry name" value="PulE-GspE-like"/>
    <property type="match status" value="1"/>
</dbReference>
<dbReference type="Proteomes" id="UP000176511">
    <property type="component" value="Unassembled WGS sequence"/>
</dbReference>
<dbReference type="PROSITE" id="PS00662">
    <property type="entry name" value="T2SP_E"/>
    <property type="match status" value="1"/>
</dbReference>
<dbReference type="InterPro" id="IPR027417">
    <property type="entry name" value="P-loop_NTPase"/>
</dbReference>
<evidence type="ECO:0000256" key="2">
    <source>
        <dbReference type="ARBA" id="ARBA00022741"/>
    </source>
</evidence>
<feature type="domain" description="Bacterial type II secretion system protein E" evidence="4">
    <location>
        <begin position="381"/>
        <end position="395"/>
    </location>
</feature>
<proteinExistence type="inferred from homology"/>
<keyword evidence="3" id="KW-0067">ATP-binding</keyword>
<reference evidence="5 6" key="1">
    <citation type="journal article" date="2016" name="Nat. Commun.">
        <title>Thousands of microbial genomes shed light on interconnected biogeochemical processes in an aquifer system.</title>
        <authorList>
            <person name="Anantharaman K."/>
            <person name="Brown C.T."/>
            <person name="Hug L.A."/>
            <person name="Sharon I."/>
            <person name="Castelle C.J."/>
            <person name="Probst A.J."/>
            <person name="Thomas B.C."/>
            <person name="Singh A."/>
            <person name="Wilkins M.J."/>
            <person name="Karaoz U."/>
            <person name="Brodie E.L."/>
            <person name="Williams K.H."/>
            <person name="Hubbard S.S."/>
            <person name="Banfield J.F."/>
        </authorList>
    </citation>
    <scope>NUCLEOTIDE SEQUENCE [LARGE SCALE GENOMIC DNA]</scope>
</reference>
<dbReference type="PANTHER" id="PTHR30258:SF2">
    <property type="entry name" value="COMG OPERON PROTEIN 1"/>
    <property type="match status" value="1"/>
</dbReference>
<evidence type="ECO:0000259" key="4">
    <source>
        <dbReference type="PROSITE" id="PS00662"/>
    </source>
</evidence>
<dbReference type="Pfam" id="PF05157">
    <property type="entry name" value="MshEN"/>
    <property type="match status" value="1"/>
</dbReference>
<dbReference type="Gene3D" id="3.40.50.300">
    <property type="entry name" value="P-loop containing nucleotide triphosphate hydrolases"/>
    <property type="match status" value="1"/>
</dbReference>
<accession>A0A1F6DNY3</accession>
<protein>
    <recommendedName>
        <fullName evidence="4">Bacterial type II secretion system protein E domain-containing protein</fullName>
    </recommendedName>
</protein>
<sequence>MQYAPLLKEHGYITDEHIAYVQGRIQNEGLTEEAVFLEIGVPADAMRGLLAQYYDLPTRAIDAQVRIKNDVLQYIAEESAKHYRMVPLDFVNGTLTVGVADPDMPGIRDALNFIASNRGVTYVLEVLLEQDLEHALKSYENIKGDVGEALGEIDTDIASLDEEVAKVGDNEIDALSEDAPVTKIVSTVLRYAIDGRASDIHIEPYETLLVVRFRIDGNLVRSLELPKRIHPSVIARIKILSQLRLDEKRKPQDGRFSVKIHNRKVDFRVSILPTSHGEKVVMRILDTMQGARTFDDIGITPHVAAVIRKALKAPHGIVLLSGPTGSGKTTTLYAMLQELDRERKNIISLEDPVEYNIEGISQSQVRPEIGYTFASGLRSILRQDPDVIMVGEIRDRETAQLAVQAALTGHLVLSTIHTNSAIGVITRLIDMGVDPYLIAPTLRIAIAQRLVQRIVKEGAEPVPRTAALNLMLDKQFADLPPQYLSRIPSADHFLQARPSAVSATGKSGRIAMLEALEITDDIQKIILEGADEQRIYESARANGFTTLREDAIIHALNHDVSYDEVEVMTGEELAAAVEEPPAPETVVAPPSEEAPPVVAEQVAPPVAVAVVPQP</sequence>
<dbReference type="InterPro" id="IPR037257">
    <property type="entry name" value="T2SS_E_N_sf"/>
</dbReference>
<dbReference type="InterPro" id="IPR003593">
    <property type="entry name" value="AAA+_ATPase"/>
</dbReference>
<evidence type="ECO:0000256" key="3">
    <source>
        <dbReference type="ARBA" id="ARBA00022840"/>
    </source>
</evidence>
<dbReference type="Pfam" id="PF00437">
    <property type="entry name" value="T2SSE"/>
    <property type="match status" value="1"/>
</dbReference>
<dbReference type="Gene3D" id="3.30.300.160">
    <property type="entry name" value="Type II secretion system, protein E, N-terminal domain"/>
    <property type="match status" value="1"/>
</dbReference>
<dbReference type="InterPro" id="IPR001482">
    <property type="entry name" value="T2SS/T4SS_dom"/>
</dbReference>
<dbReference type="STRING" id="1798491.A3C87_01350"/>
<dbReference type="PANTHER" id="PTHR30258">
    <property type="entry name" value="TYPE II SECRETION SYSTEM PROTEIN GSPE-RELATED"/>
    <property type="match status" value="1"/>
</dbReference>
<dbReference type="EMBL" id="MFLE01000001">
    <property type="protein sequence ID" value="OGG62732.1"/>
    <property type="molecule type" value="Genomic_DNA"/>
</dbReference>
<organism evidence="5 6">
    <name type="scientific">Candidatus Kaiserbacteria bacterium RIFCSPHIGHO2_02_FULL_49_34</name>
    <dbReference type="NCBI Taxonomy" id="1798491"/>
    <lineage>
        <taxon>Bacteria</taxon>
        <taxon>Candidatus Kaiseribacteriota</taxon>
    </lineage>
</organism>
<dbReference type="Gene3D" id="3.30.450.90">
    <property type="match status" value="1"/>
</dbReference>
<evidence type="ECO:0000256" key="1">
    <source>
        <dbReference type="ARBA" id="ARBA00006611"/>
    </source>
</evidence>
<comment type="similarity">
    <text evidence="1">Belongs to the GSP E family.</text>
</comment>